<dbReference type="AlphaFoldDB" id="A0A9P5BW49"/>
<dbReference type="Proteomes" id="UP000758155">
    <property type="component" value="Unassembled WGS sequence"/>
</dbReference>
<feature type="compositionally biased region" description="Acidic residues" evidence="1">
    <location>
        <begin position="132"/>
        <end position="142"/>
    </location>
</feature>
<sequence length="201" mass="21987">MVPDAPPPHRLVSSTPVDVATASTMLQDYLTNSEAHPHLHPDALITPTGVTFSSHGGPTGGVVMHNLRRIAAGLRGEFLEPEPTPEPEEQQLADGEQTSNGNTGNGNGNGKGRKTTFVDDNEIEWQDKEVYEQEQGEIEVGDISDRTNVVQDGGEEPEVEVTGDKRKGDKLSKEDRKKAKKERDAKRKKDLEKERQAKADA</sequence>
<accession>A0A9P5BW49</accession>
<protein>
    <submittedName>
        <fullName evidence="2">Uncharacterized protein</fullName>
    </submittedName>
</protein>
<proteinExistence type="predicted"/>
<gene>
    <name evidence="2" type="ORF">E8E12_000901</name>
</gene>
<evidence type="ECO:0000256" key="1">
    <source>
        <dbReference type="SAM" id="MobiDB-lite"/>
    </source>
</evidence>
<feature type="compositionally biased region" description="Basic and acidic residues" evidence="1">
    <location>
        <begin position="162"/>
        <end position="201"/>
    </location>
</feature>
<keyword evidence="3" id="KW-1185">Reference proteome</keyword>
<name>A0A9P5BW49_9PLEO</name>
<organism evidence="2 3">
    <name type="scientific">Didymella heteroderae</name>
    <dbReference type="NCBI Taxonomy" id="1769908"/>
    <lineage>
        <taxon>Eukaryota</taxon>
        <taxon>Fungi</taxon>
        <taxon>Dikarya</taxon>
        <taxon>Ascomycota</taxon>
        <taxon>Pezizomycotina</taxon>
        <taxon>Dothideomycetes</taxon>
        <taxon>Pleosporomycetidae</taxon>
        <taxon>Pleosporales</taxon>
        <taxon>Pleosporineae</taxon>
        <taxon>Didymellaceae</taxon>
        <taxon>Didymella</taxon>
    </lineage>
</organism>
<evidence type="ECO:0000313" key="3">
    <source>
        <dbReference type="Proteomes" id="UP000758155"/>
    </source>
</evidence>
<reference evidence="2" key="1">
    <citation type="submission" date="2019-04" db="EMBL/GenBank/DDBJ databases">
        <title>Sequencing of skin fungus with MAO and IRED activity.</title>
        <authorList>
            <person name="Marsaioli A.J."/>
            <person name="Bonatto J.M.C."/>
            <person name="Reis Junior O."/>
        </authorList>
    </citation>
    <scope>NUCLEOTIDE SEQUENCE</scope>
    <source>
        <strain evidence="2">28M1</strain>
    </source>
</reference>
<feature type="region of interest" description="Disordered" evidence="1">
    <location>
        <begin position="78"/>
        <end position="201"/>
    </location>
</feature>
<dbReference type="EMBL" id="SWKV01000098">
    <property type="protein sequence ID" value="KAF3032520.1"/>
    <property type="molecule type" value="Genomic_DNA"/>
</dbReference>
<feature type="compositionally biased region" description="Acidic residues" evidence="1">
    <location>
        <begin position="79"/>
        <end position="91"/>
    </location>
</feature>
<comment type="caution">
    <text evidence="2">The sequence shown here is derived from an EMBL/GenBank/DDBJ whole genome shotgun (WGS) entry which is preliminary data.</text>
</comment>
<dbReference type="OrthoDB" id="5426872at2759"/>
<evidence type="ECO:0000313" key="2">
    <source>
        <dbReference type="EMBL" id="KAF3032520.1"/>
    </source>
</evidence>